<proteinExistence type="predicted"/>
<organism evidence="2 3">
    <name type="scientific">Amblyomma americanum</name>
    <name type="common">Lone star tick</name>
    <dbReference type="NCBI Taxonomy" id="6943"/>
    <lineage>
        <taxon>Eukaryota</taxon>
        <taxon>Metazoa</taxon>
        <taxon>Ecdysozoa</taxon>
        <taxon>Arthropoda</taxon>
        <taxon>Chelicerata</taxon>
        <taxon>Arachnida</taxon>
        <taxon>Acari</taxon>
        <taxon>Parasitiformes</taxon>
        <taxon>Ixodida</taxon>
        <taxon>Ixodoidea</taxon>
        <taxon>Ixodidae</taxon>
        <taxon>Amblyomminae</taxon>
        <taxon>Amblyomma</taxon>
    </lineage>
</organism>
<dbReference type="Proteomes" id="UP001321473">
    <property type="component" value="Unassembled WGS sequence"/>
</dbReference>
<gene>
    <name evidence="2" type="ORF">V5799_025513</name>
</gene>
<dbReference type="EMBL" id="JARKHS020019997">
    <property type="protein sequence ID" value="KAK8771237.1"/>
    <property type="molecule type" value="Genomic_DNA"/>
</dbReference>
<reference evidence="2 3" key="1">
    <citation type="journal article" date="2023" name="Arcadia Sci">
        <title>De novo assembly of a long-read Amblyomma americanum tick genome.</title>
        <authorList>
            <person name="Chou S."/>
            <person name="Poskanzer K.E."/>
            <person name="Rollins M."/>
            <person name="Thuy-Boun P.S."/>
        </authorList>
    </citation>
    <scope>NUCLEOTIDE SEQUENCE [LARGE SCALE GENOMIC DNA]</scope>
    <source>
        <strain evidence="2">F_SG_1</strain>
        <tissue evidence="2">Salivary glands</tissue>
    </source>
</reference>
<evidence type="ECO:0000313" key="2">
    <source>
        <dbReference type="EMBL" id="KAK8771237.1"/>
    </source>
</evidence>
<keyword evidence="3" id="KW-1185">Reference proteome</keyword>
<evidence type="ECO:0000313" key="3">
    <source>
        <dbReference type="Proteomes" id="UP001321473"/>
    </source>
</evidence>
<feature type="region of interest" description="Disordered" evidence="1">
    <location>
        <begin position="90"/>
        <end position="117"/>
    </location>
</feature>
<sequence>MATTLMRRAARFAGKRRCVRWANNDSGHAPPSGQRQRTFKKVESNSFLTNLFMGEANVTQIFPYPDVLTADQTETLRLLVGPLDKFLTGPGQRRHTTLAPASCRRHLRPDPTGRNRR</sequence>
<evidence type="ECO:0000256" key="1">
    <source>
        <dbReference type="SAM" id="MobiDB-lite"/>
    </source>
</evidence>
<accession>A0AAQ4E909</accession>
<comment type="caution">
    <text evidence="2">The sequence shown here is derived from an EMBL/GenBank/DDBJ whole genome shotgun (WGS) entry which is preliminary data.</text>
</comment>
<name>A0AAQ4E909_AMBAM</name>
<dbReference type="AlphaFoldDB" id="A0AAQ4E909"/>
<feature type="compositionally biased region" description="Basic and acidic residues" evidence="1">
    <location>
        <begin position="108"/>
        <end position="117"/>
    </location>
</feature>
<protein>
    <submittedName>
        <fullName evidence="2">Uncharacterized protein</fullName>
    </submittedName>
</protein>